<evidence type="ECO:0000313" key="3">
    <source>
        <dbReference type="Proteomes" id="UP001383192"/>
    </source>
</evidence>
<gene>
    <name evidence="2" type="ORF">VNI00_006284</name>
</gene>
<feature type="compositionally biased region" description="Low complexity" evidence="1">
    <location>
        <begin position="203"/>
        <end position="226"/>
    </location>
</feature>
<dbReference type="PROSITE" id="PS00018">
    <property type="entry name" value="EF_HAND_1"/>
    <property type="match status" value="1"/>
</dbReference>
<reference evidence="2 3" key="1">
    <citation type="submission" date="2024-01" db="EMBL/GenBank/DDBJ databases">
        <title>A draft genome for a cacao thread blight-causing isolate of Paramarasmius palmivorus.</title>
        <authorList>
            <person name="Baruah I.K."/>
            <person name="Bukari Y."/>
            <person name="Amoako-Attah I."/>
            <person name="Meinhardt L.W."/>
            <person name="Bailey B.A."/>
            <person name="Cohen S.P."/>
        </authorList>
    </citation>
    <scope>NUCLEOTIDE SEQUENCE [LARGE SCALE GENOMIC DNA]</scope>
    <source>
        <strain evidence="2 3">GH-12</strain>
    </source>
</reference>
<sequence length="248" mass="27994">MLSKLTLVPDNFPADCQDNSLAHLADLRSRRLPTQFYPIYQVCLRCILMISRGTAMEASFPLPVVLAEYILEFLNGGAFRLTYSVFIQCDCQVFLFAQVEIQIFRHLGRRPPLDKDASGLLGQYELRASTTHITRTAFLHPRRFTTKPMLENTHLPDSYILRMGDYIPSEECLKSTSLIREIEVQRFATRLARDHLDESAGRSCAGSADSGFSSDAHSTATSDDSPSLKSRLFCLAFVTSFLDYIHII</sequence>
<feature type="region of interest" description="Disordered" evidence="1">
    <location>
        <begin position="200"/>
        <end position="226"/>
    </location>
</feature>
<dbReference type="InterPro" id="IPR018247">
    <property type="entry name" value="EF_Hand_1_Ca_BS"/>
</dbReference>
<proteinExistence type="predicted"/>
<organism evidence="2 3">
    <name type="scientific">Paramarasmius palmivorus</name>
    <dbReference type="NCBI Taxonomy" id="297713"/>
    <lineage>
        <taxon>Eukaryota</taxon>
        <taxon>Fungi</taxon>
        <taxon>Dikarya</taxon>
        <taxon>Basidiomycota</taxon>
        <taxon>Agaricomycotina</taxon>
        <taxon>Agaricomycetes</taxon>
        <taxon>Agaricomycetidae</taxon>
        <taxon>Agaricales</taxon>
        <taxon>Marasmiineae</taxon>
        <taxon>Marasmiaceae</taxon>
        <taxon>Paramarasmius</taxon>
    </lineage>
</organism>
<dbReference type="EMBL" id="JAYKXP010000018">
    <property type="protein sequence ID" value="KAK7047956.1"/>
    <property type="molecule type" value="Genomic_DNA"/>
</dbReference>
<dbReference type="AlphaFoldDB" id="A0AAW0DAF5"/>
<evidence type="ECO:0000313" key="2">
    <source>
        <dbReference type="EMBL" id="KAK7047956.1"/>
    </source>
</evidence>
<name>A0AAW0DAF5_9AGAR</name>
<accession>A0AAW0DAF5</accession>
<evidence type="ECO:0000256" key="1">
    <source>
        <dbReference type="SAM" id="MobiDB-lite"/>
    </source>
</evidence>
<dbReference type="Proteomes" id="UP001383192">
    <property type="component" value="Unassembled WGS sequence"/>
</dbReference>
<comment type="caution">
    <text evidence="2">The sequence shown here is derived from an EMBL/GenBank/DDBJ whole genome shotgun (WGS) entry which is preliminary data.</text>
</comment>
<protein>
    <submittedName>
        <fullName evidence="2">Uncharacterized protein</fullName>
    </submittedName>
</protein>
<keyword evidence="3" id="KW-1185">Reference proteome</keyword>